<dbReference type="Gene3D" id="2.150.10.10">
    <property type="entry name" value="Serralysin-like metalloprotease, C-terminal"/>
    <property type="match status" value="1"/>
</dbReference>
<dbReference type="InterPro" id="IPR013783">
    <property type="entry name" value="Ig-like_fold"/>
</dbReference>
<feature type="domain" description="CARDB" evidence="1">
    <location>
        <begin position="1112"/>
        <end position="1236"/>
    </location>
</feature>
<keyword evidence="3" id="KW-1185">Reference proteome</keyword>
<evidence type="ECO:0000313" key="2">
    <source>
        <dbReference type="EMBL" id="MBE9021192.1"/>
    </source>
</evidence>
<feature type="domain" description="CARDB" evidence="1">
    <location>
        <begin position="376"/>
        <end position="490"/>
    </location>
</feature>
<organism evidence="2 3">
    <name type="scientific">Desmonostoc muscorum LEGE 12446</name>
    <dbReference type="NCBI Taxonomy" id="1828758"/>
    <lineage>
        <taxon>Bacteria</taxon>
        <taxon>Bacillati</taxon>
        <taxon>Cyanobacteriota</taxon>
        <taxon>Cyanophyceae</taxon>
        <taxon>Nostocales</taxon>
        <taxon>Nostocaceae</taxon>
        <taxon>Desmonostoc</taxon>
    </lineage>
</organism>
<feature type="domain" description="CARDB" evidence="1">
    <location>
        <begin position="497"/>
        <end position="616"/>
    </location>
</feature>
<dbReference type="SUPFAM" id="SSF51120">
    <property type="entry name" value="beta-Roll"/>
    <property type="match status" value="1"/>
</dbReference>
<dbReference type="Pfam" id="PF07705">
    <property type="entry name" value="CARDB"/>
    <property type="match status" value="11"/>
</dbReference>
<feature type="domain" description="CARDB" evidence="1">
    <location>
        <begin position="254"/>
        <end position="369"/>
    </location>
</feature>
<proteinExistence type="predicted"/>
<feature type="domain" description="CARDB" evidence="1">
    <location>
        <begin position="128"/>
        <end position="244"/>
    </location>
</feature>
<feature type="domain" description="CARDB" evidence="1">
    <location>
        <begin position="988"/>
        <end position="1105"/>
    </location>
</feature>
<evidence type="ECO:0000313" key="3">
    <source>
        <dbReference type="Proteomes" id="UP000622533"/>
    </source>
</evidence>
<dbReference type="InterPro" id="IPR011049">
    <property type="entry name" value="Serralysin-like_metalloprot_C"/>
</dbReference>
<evidence type="ECO:0000259" key="1">
    <source>
        <dbReference type="Pfam" id="PF07705"/>
    </source>
</evidence>
<dbReference type="GO" id="GO:0005509">
    <property type="term" value="F:calcium ion binding"/>
    <property type="evidence" value="ECO:0007669"/>
    <property type="project" value="InterPro"/>
</dbReference>
<dbReference type="InterPro" id="IPR011635">
    <property type="entry name" value="CARDB"/>
</dbReference>
<name>A0A8J6ZIU2_DESMC</name>
<reference evidence="2" key="1">
    <citation type="submission" date="2020-10" db="EMBL/GenBank/DDBJ databases">
        <authorList>
            <person name="Castelo-Branco R."/>
            <person name="Eusebio N."/>
            <person name="Adriana R."/>
            <person name="Vieira A."/>
            <person name="Brugerolle De Fraissinette N."/>
            <person name="Rezende De Castro R."/>
            <person name="Schneider M.P."/>
            <person name="Vasconcelos V."/>
            <person name="Leao P.N."/>
        </authorList>
    </citation>
    <scope>NUCLEOTIDE SEQUENCE</scope>
    <source>
        <strain evidence="2">LEGE 12446</strain>
    </source>
</reference>
<accession>A0A8J6ZIU2</accession>
<feature type="domain" description="CARDB" evidence="1">
    <location>
        <begin position="870"/>
        <end position="981"/>
    </location>
</feature>
<dbReference type="Gene3D" id="2.60.40.10">
    <property type="entry name" value="Immunoglobulins"/>
    <property type="match status" value="11"/>
</dbReference>
<feature type="domain" description="CARDB" evidence="1">
    <location>
        <begin position="5"/>
        <end position="121"/>
    </location>
</feature>
<sequence length="1498" mass="163675">MNDIDLIVSSVTAPLYVTLNQTIPVSWRVTNQGTDSALADWYDYIYISDDQFFDYSDTQLTARYTGEYTPLASGGSYTATQDIYIADYIIGGDRYLLFVADGGGYYGNFQGETNETNNVFAQAITINAPDLVITAANAPTTAVRGETISVSWTVKNQGTISALADWYDYIYISNDQFFDLSDFELARRYTGENTPLASDSSYTVTQDISIPNTFLLPPGDRYLFFVADRFNYQGETSETNNVFAQAITISISGPDLVVTAASAPTTAALNERISVSWTVKNQGTVSASSNWYDAVYISDDQFFDYSDTSLTYRYTTGENRPLASGGSYTATQDIYIDKYYVATGDRYLLFVADTYNFQGETNETNNVFAQAITIAAPDLVITAANAPTTAALGETISVSWTVKNQGIVSASSNWYDYVYISDDQFFDDSDTYLTNRYTTGEDTPLASGGSYTATQDISIPDYIAGDRYLLFVADKDHYQGETNETNNVFAQAITIAAPDLVVTAANAPTTAALGETISVSWTVKNQGTVSTFADWYDSIYISDDQFFDSSDTQLTSRYTGEYTPLAAAGSYTATQDIDIRDYVGTGDRYLLFVTDARGGWSGNNQGETNEDNNVFAQAITIAAPDLVITAANAPTTAALNETISVSWTVKNQGTVSASSNWYDYVYISDDQFFDYSDTQLTNRYAGEDTPLAAADSYTATQDISIPDYVRTGDRYLLFVADKDHYQGETNETNNIFAQAITINAPDLVITAANAPTTAALGETISVSWTVKNQGTVSTFADWYDSIYISDDQFFDYSDTQLTSRYTGEYTPLAAAGSYTATQDIDIRDYVGTGDRYLLFVTDAETGWYGDNQGETNEDNNVFAQAINIAAPDLVVTAANAPTSAALNETISISWTVKNQGLVSAFADWYDRVYISDDQFLDYFDTYLNERYTGEDTPLASGGSYTATQDISILGTGDRYLLFVTDAYYNQSETNETNNIFAQAITINAPDLVITAANAPTTAGLNETISVSWTVKNQGTVSAFADWYDSVYISDDQFFDYSDRQLASRYAGEDTPLAATDSYTTTQDISIPNDVATGDHYLLFVADRREYGSNQGETNEDNNVFAQAITINAPDLVITAANAPTSAALGETISVSWTVKNQGTVSTFANWYDTVYISDDQFFDYNDTKLTQRYAGENTPLASGGSYTATQDILIPDYVATGDLYDGLRQRYLFFVTNTEYYREKQVETNETNNVFAQAITINAPDLVITTANAPTSAALNETISVSWTVKNQGTVSAFANWYDTVYISDDQFFDESDTYLTSRDAEEDTPLASGGSYTATQDIYIDNSVATGDRYLLFVADGVNFQGETNENNNLQAVAISLYAQDQIFNGTSGRDTLTGDNSNNLITGLQGADTLTGGAGSDRFVYTSIRDAGDTITDFVAGTDKIDLSQFLQSLSLENLDYTTATTQGYLSFGSVLSNTTVLIDLDGTAGRARPTPLLTVAGVSQSTLAQSDNFVF</sequence>
<feature type="domain" description="CARDB" evidence="1">
    <location>
        <begin position="623"/>
        <end position="737"/>
    </location>
</feature>
<dbReference type="Pfam" id="PF00353">
    <property type="entry name" value="HemolysinCabind"/>
    <property type="match status" value="1"/>
</dbReference>
<feature type="domain" description="CARDB" evidence="1">
    <location>
        <begin position="744"/>
        <end position="863"/>
    </location>
</feature>
<feature type="domain" description="CARDB" evidence="1">
    <location>
        <begin position="1243"/>
        <end position="1355"/>
    </location>
</feature>
<comment type="caution">
    <text evidence="2">The sequence shown here is derived from an EMBL/GenBank/DDBJ whole genome shotgun (WGS) entry which is preliminary data.</text>
</comment>
<protein>
    <submittedName>
        <fullName evidence="2">M10 family metallopeptidase C-terminal domain-containing protein</fullName>
    </submittedName>
</protein>
<gene>
    <name evidence="2" type="ORF">IQ276_01575</name>
</gene>
<dbReference type="InterPro" id="IPR001343">
    <property type="entry name" value="Hemolysn_Ca-bd"/>
</dbReference>
<dbReference type="EMBL" id="JADEXS010000010">
    <property type="protein sequence ID" value="MBE9021192.1"/>
    <property type="molecule type" value="Genomic_DNA"/>
</dbReference>
<dbReference type="Proteomes" id="UP000622533">
    <property type="component" value="Unassembled WGS sequence"/>
</dbReference>